<organism evidence="1 2">
    <name type="scientific">Paralvinella palmiformis</name>
    <dbReference type="NCBI Taxonomy" id="53620"/>
    <lineage>
        <taxon>Eukaryota</taxon>
        <taxon>Metazoa</taxon>
        <taxon>Spiralia</taxon>
        <taxon>Lophotrochozoa</taxon>
        <taxon>Annelida</taxon>
        <taxon>Polychaeta</taxon>
        <taxon>Sedentaria</taxon>
        <taxon>Canalipalpata</taxon>
        <taxon>Terebellida</taxon>
        <taxon>Terebelliformia</taxon>
        <taxon>Alvinellidae</taxon>
        <taxon>Paralvinella</taxon>
    </lineage>
</organism>
<gene>
    <name evidence="1" type="ORF">LSH36_737g02003</name>
</gene>
<keyword evidence="2" id="KW-1185">Reference proteome</keyword>
<name>A0AAD9J224_9ANNE</name>
<sequence>MGNLAPYIFAIFYITEILHTQAPSLGKRIDTGILSIRCIRNTTIVQTIHNTNLNLNHYYETNTKVLSLLKRSATCPNI</sequence>
<evidence type="ECO:0000313" key="2">
    <source>
        <dbReference type="Proteomes" id="UP001208570"/>
    </source>
</evidence>
<comment type="caution">
    <text evidence="1">The sequence shown here is derived from an EMBL/GenBank/DDBJ whole genome shotgun (WGS) entry which is preliminary data.</text>
</comment>
<accession>A0AAD9J224</accession>
<dbReference type="Proteomes" id="UP001208570">
    <property type="component" value="Unassembled WGS sequence"/>
</dbReference>
<protein>
    <submittedName>
        <fullName evidence="1">Uncharacterized protein</fullName>
    </submittedName>
</protein>
<dbReference type="EMBL" id="JAODUP010000737">
    <property type="protein sequence ID" value="KAK2144677.1"/>
    <property type="molecule type" value="Genomic_DNA"/>
</dbReference>
<evidence type="ECO:0000313" key="1">
    <source>
        <dbReference type="EMBL" id="KAK2144677.1"/>
    </source>
</evidence>
<proteinExistence type="predicted"/>
<reference evidence="1" key="1">
    <citation type="journal article" date="2023" name="Mol. Biol. Evol.">
        <title>Third-Generation Sequencing Reveals the Adaptive Role of the Epigenome in Three Deep-Sea Polychaetes.</title>
        <authorList>
            <person name="Perez M."/>
            <person name="Aroh O."/>
            <person name="Sun Y."/>
            <person name="Lan Y."/>
            <person name="Juniper S.K."/>
            <person name="Young C.R."/>
            <person name="Angers B."/>
            <person name="Qian P.Y."/>
        </authorList>
    </citation>
    <scope>NUCLEOTIDE SEQUENCE</scope>
    <source>
        <strain evidence="1">P08H-3</strain>
    </source>
</reference>
<dbReference type="AlphaFoldDB" id="A0AAD9J224"/>
<feature type="non-terminal residue" evidence="1">
    <location>
        <position position="1"/>
    </location>
</feature>